<dbReference type="InterPro" id="IPR003615">
    <property type="entry name" value="HNH_nuc"/>
</dbReference>
<keyword evidence="2" id="KW-0255">Endonuclease</keyword>
<sequence>MICEKWKEIPEFKGFYEVSNYGNVRSVSRVVKNKDCFQTLKGKTKKPSVSTSGYLKVCLYKDNKNHNRYVHRLVASAFLKQEKKETVNHIDGNKMNNHVSNLEWATYKENNNHAYLTGLNDEKHRRNKKGSIKVAQYDLDMNLIEEFPSIREAERKTGIDARSISVGVRKGWRYGGFIWKRV</sequence>
<dbReference type="SMART" id="SM00497">
    <property type="entry name" value="IENR1"/>
    <property type="match status" value="1"/>
</dbReference>
<dbReference type="Gene3D" id="1.10.10.10">
    <property type="entry name" value="Winged helix-like DNA-binding domain superfamily/Winged helix DNA-binding domain"/>
    <property type="match status" value="1"/>
</dbReference>
<dbReference type="GO" id="GO:0016788">
    <property type="term" value="F:hydrolase activity, acting on ester bonds"/>
    <property type="evidence" value="ECO:0007669"/>
    <property type="project" value="InterPro"/>
</dbReference>
<feature type="domain" description="HNH nuclease" evidence="1">
    <location>
        <begin position="64"/>
        <end position="111"/>
    </location>
</feature>
<accession>A0A8S5PI64</accession>
<dbReference type="EMBL" id="BK015433">
    <property type="protein sequence ID" value="DAE06309.1"/>
    <property type="molecule type" value="Genomic_DNA"/>
</dbReference>
<dbReference type="GO" id="GO:0004519">
    <property type="term" value="F:endonuclease activity"/>
    <property type="evidence" value="ECO:0007669"/>
    <property type="project" value="UniProtKB-KW"/>
</dbReference>
<dbReference type="InterPro" id="IPR036388">
    <property type="entry name" value="WH-like_DNA-bd_sf"/>
</dbReference>
<dbReference type="InterPro" id="IPR010902">
    <property type="entry name" value="NUMOD4"/>
</dbReference>
<proteinExistence type="predicted"/>
<keyword evidence="2" id="KW-0378">Hydrolase</keyword>
<name>A0A8S5PI64_9CAUD</name>
<dbReference type="InterPro" id="IPR044925">
    <property type="entry name" value="His-Me_finger_sf"/>
</dbReference>
<dbReference type="InterPro" id="IPR010896">
    <property type="entry name" value="NUMOD1"/>
</dbReference>
<dbReference type="Gene3D" id="3.90.75.20">
    <property type="match status" value="1"/>
</dbReference>
<reference evidence="2" key="1">
    <citation type="journal article" date="2021" name="Proc. Natl. Acad. Sci. U.S.A.">
        <title>A Catalog of Tens of Thousands of Viruses from Human Metagenomes Reveals Hidden Associations with Chronic Diseases.</title>
        <authorList>
            <person name="Tisza M.J."/>
            <person name="Buck C.B."/>
        </authorList>
    </citation>
    <scope>NUCLEOTIDE SEQUENCE</scope>
    <source>
        <strain evidence="2">CtQWG7</strain>
    </source>
</reference>
<organism evidence="2">
    <name type="scientific">Siphoviridae sp. ctQWG7</name>
    <dbReference type="NCBI Taxonomy" id="2825493"/>
    <lineage>
        <taxon>Viruses</taxon>
        <taxon>Duplodnaviria</taxon>
        <taxon>Heunggongvirae</taxon>
        <taxon>Uroviricota</taxon>
        <taxon>Caudoviricetes</taxon>
    </lineage>
</organism>
<dbReference type="Pfam" id="PF13392">
    <property type="entry name" value="HNH_3"/>
    <property type="match status" value="1"/>
</dbReference>
<dbReference type="SUPFAM" id="SSF54060">
    <property type="entry name" value="His-Me finger endonucleases"/>
    <property type="match status" value="1"/>
</dbReference>
<evidence type="ECO:0000313" key="2">
    <source>
        <dbReference type="EMBL" id="DAE06309.1"/>
    </source>
</evidence>
<dbReference type="Pfam" id="PF07453">
    <property type="entry name" value="NUMOD1"/>
    <property type="match status" value="1"/>
</dbReference>
<keyword evidence="2" id="KW-0540">Nuclease</keyword>
<dbReference type="Pfam" id="PF07463">
    <property type="entry name" value="NUMOD4"/>
    <property type="match status" value="1"/>
</dbReference>
<evidence type="ECO:0000259" key="1">
    <source>
        <dbReference type="SMART" id="SM00507"/>
    </source>
</evidence>
<dbReference type="InterPro" id="IPR003647">
    <property type="entry name" value="Intron_nuc_1_rpt"/>
</dbReference>
<protein>
    <submittedName>
        <fullName evidence="2">Homing endonuclease</fullName>
    </submittedName>
</protein>
<dbReference type="SMART" id="SM00507">
    <property type="entry name" value="HNHc"/>
    <property type="match status" value="1"/>
</dbReference>